<evidence type="ECO:0000256" key="2">
    <source>
        <dbReference type="ARBA" id="ARBA00022679"/>
    </source>
</evidence>
<feature type="transmembrane region" description="Helical" evidence="10">
    <location>
        <begin position="944"/>
        <end position="965"/>
    </location>
</feature>
<keyword evidence="6 9" id="KW-0067">ATP-binding</keyword>
<dbReference type="PROSITE" id="PS50011">
    <property type="entry name" value="PROTEIN_KINASE_DOM"/>
    <property type="match status" value="1"/>
</dbReference>
<comment type="subcellular location">
    <subcellularLocation>
        <location evidence="1">Membrane</location>
        <topology evidence="1">Multi-pass membrane protein</topology>
    </subcellularLocation>
</comment>
<dbReference type="AlphaFoldDB" id="A0A517Y302"/>
<dbReference type="GO" id="GO:0005524">
    <property type="term" value="F:ATP binding"/>
    <property type="evidence" value="ECO:0007669"/>
    <property type="project" value="UniProtKB-UniRule"/>
</dbReference>
<feature type="transmembrane region" description="Helical" evidence="10">
    <location>
        <begin position="757"/>
        <end position="784"/>
    </location>
</feature>
<evidence type="ECO:0000256" key="4">
    <source>
        <dbReference type="ARBA" id="ARBA00022741"/>
    </source>
</evidence>
<keyword evidence="7 10" id="KW-1133">Transmembrane helix</keyword>
<evidence type="ECO:0000313" key="12">
    <source>
        <dbReference type="EMBL" id="QDU24092.1"/>
    </source>
</evidence>
<dbReference type="GO" id="GO:0004674">
    <property type="term" value="F:protein serine/threonine kinase activity"/>
    <property type="evidence" value="ECO:0007669"/>
    <property type="project" value="UniProtKB-EC"/>
</dbReference>
<dbReference type="EMBL" id="CP036273">
    <property type="protein sequence ID" value="QDU24092.1"/>
    <property type="molecule type" value="Genomic_DNA"/>
</dbReference>
<evidence type="ECO:0000256" key="1">
    <source>
        <dbReference type="ARBA" id="ARBA00004141"/>
    </source>
</evidence>
<dbReference type="InterPro" id="IPR010432">
    <property type="entry name" value="RDD"/>
</dbReference>
<dbReference type="SUPFAM" id="SSF56112">
    <property type="entry name" value="Protein kinase-like (PK-like)"/>
    <property type="match status" value="1"/>
</dbReference>
<dbReference type="InterPro" id="IPR011009">
    <property type="entry name" value="Kinase-like_dom_sf"/>
</dbReference>
<dbReference type="Pfam" id="PF00069">
    <property type="entry name" value="Pkinase"/>
    <property type="match status" value="1"/>
</dbReference>
<feature type="transmembrane region" description="Helical" evidence="10">
    <location>
        <begin position="977"/>
        <end position="995"/>
    </location>
</feature>
<dbReference type="KEGG" id="uli:ETAA1_61050"/>
<protein>
    <submittedName>
        <fullName evidence="12">Serine/threonine-protein kinase PknB</fullName>
        <ecNumber evidence="12">2.7.11.1</ecNumber>
    </submittedName>
</protein>
<feature type="transmembrane region" description="Helical" evidence="10">
    <location>
        <begin position="456"/>
        <end position="474"/>
    </location>
</feature>
<dbReference type="OrthoDB" id="6111975at2"/>
<dbReference type="PROSITE" id="PS00107">
    <property type="entry name" value="PROTEIN_KINASE_ATP"/>
    <property type="match status" value="1"/>
</dbReference>
<keyword evidence="4 9" id="KW-0547">Nucleotide-binding</keyword>
<name>A0A517Y302_9BACT</name>
<dbReference type="InterPro" id="IPR008271">
    <property type="entry name" value="Ser/Thr_kinase_AS"/>
</dbReference>
<dbReference type="PANTHER" id="PTHR43289">
    <property type="entry name" value="MITOGEN-ACTIVATED PROTEIN KINASE KINASE KINASE 20-RELATED"/>
    <property type="match status" value="1"/>
</dbReference>
<keyword evidence="8 10" id="KW-0472">Membrane</keyword>
<keyword evidence="2 12" id="KW-0808">Transferase</keyword>
<keyword evidence="5 12" id="KW-0418">Kinase</keyword>
<dbReference type="InterPro" id="IPR000719">
    <property type="entry name" value="Prot_kinase_dom"/>
</dbReference>
<sequence>MTITCTRCRRTLSTADPGGPPAFCMYCGQKLSAGPADPNTPVPAGMVTGSFVPFSDTGEPAPEPPPAVVGGYHLRRFLGAGGMGTVYEAEAPDTGARVAVKLLSGRLAANPGSVDRFRQEGRLASQLAHPRCVFVLAADTDAGRPYIVMELMPGRTLKDVVDERGPVPPDQAVAHILDVVEGLAEAHRLGVLHRDVKPSNCFLAADGRVKVGDFGLSKSLVGSSDRQLTQSGAFLGTVLFASPEQLRGDPLDYGSDVYSVCATLYYLLCGEAPYHHESITAALAKAVTEPAVSIRDRCPAVSAALDRVVMKGLERDPGRRWGSLEELREALIDLVPARQTPARPRALIGAFLLDAILLTLLVTLPVEILRKLIGWGHVALAGVPIDPVEDAVTLAYFATLEGLFGRTLGKALLGLRVSRVGATGPPGLGRAWLRAGTFGAMMLALMYAPAAAGQVLGGWVGLAVLAAGLAVFAVQLRRSPGGYRGVHDLVSGCHVTQRPFRSRRPKLVSARPNPLDALVPPDPSQPLPATLGGYAVRGRLWADGAGGEVWAAEDRALGRRVVIWLTPTAVVGTDPARPTRLRRLGSGRVAWAGADCAWTAFAAPVGAPLADTIHPRRPLPWADARFLLEQLVDEFRAAAADGTTPPRLGLDQVWVEPNGRVQLLDFPGGPVTAAAGGAPFALLRAVAGLTLEGRPRDADAGGVRAPVPPHAVPVLDRLFDPRGYRALDAVHADLAATHAHPPEVTPSIRAAQLTLQAAVLAGGLLLMFVSAAAVGVVVTALAGLQADISDRTLAALRDPAQAPHLGRIDGAAKALNDPRAAGRVERLRDRKRDEAGARRAELLGVQRKALDRIEDVVLDLSRQPAEEAREMGVVLAWAAAPEKAGRGDVTSPWGSEAGPVWVLLAAVPLVWVLTAGLLRGGVSMLLTGIAVVRADGRRASRRQCAWRALLVWLPVAGLLTASAWVQVYHPARSGAAVALWLLAAALLPVYVAVALKFPTRPPQDRLAGTYLVPA</sequence>
<dbReference type="SMART" id="SM00220">
    <property type="entry name" value="S_TKc"/>
    <property type="match status" value="1"/>
</dbReference>
<evidence type="ECO:0000259" key="11">
    <source>
        <dbReference type="PROSITE" id="PS50011"/>
    </source>
</evidence>
<organism evidence="12 13">
    <name type="scientific">Urbifossiella limnaea</name>
    <dbReference type="NCBI Taxonomy" id="2528023"/>
    <lineage>
        <taxon>Bacteria</taxon>
        <taxon>Pseudomonadati</taxon>
        <taxon>Planctomycetota</taxon>
        <taxon>Planctomycetia</taxon>
        <taxon>Gemmatales</taxon>
        <taxon>Gemmataceae</taxon>
        <taxon>Urbifossiella</taxon>
    </lineage>
</organism>
<dbReference type="CDD" id="cd14014">
    <property type="entry name" value="STKc_PknB_like"/>
    <property type="match status" value="1"/>
</dbReference>
<dbReference type="Proteomes" id="UP000319576">
    <property type="component" value="Chromosome"/>
</dbReference>
<evidence type="ECO:0000256" key="7">
    <source>
        <dbReference type="ARBA" id="ARBA00022989"/>
    </source>
</evidence>
<feature type="transmembrane region" description="Helical" evidence="10">
    <location>
        <begin position="346"/>
        <end position="366"/>
    </location>
</feature>
<dbReference type="InterPro" id="IPR017441">
    <property type="entry name" value="Protein_kinase_ATP_BS"/>
</dbReference>
<dbReference type="Gene3D" id="3.30.200.20">
    <property type="entry name" value="Phosphorylase Kinase, domain 1"/>
    <property type="match status" value="1"/>
</dbReference>
<gene>
    <name evidence="12" type="primary">pknB_65</name>
    <name evidence="12" type="ORF">ETAA1_61050</name>
</gene>
<reference evidence="12 13" key="1">
    <citation type="submission" date="2019-02" db="EMBL/GenBank/DDBJ databases">
        <title>Deep-cultivation of Planctomycetes and their phenomic and genomic characterization uncovers novel biology.</title>
        <authorList>
            <person name="Wiegand S."/>
            <person name="Jogler M."/>
            <person name="Boedeker C."/>
            <person name="Pinto D."/>
            <person name="Vollmers J."/>
            <person name="Rivas-Marin E."/>
            <person name="Kohn T."/>
            <person name="Peeters S.H."/>
            <person name="Heuer A."/>
            <person name="Rast P."/>
            <person name="Oberbeckmann S."/>
            <person name="Bunk B."/>
            <person name="Jeske O."/>
            <person name="Meyerdierks A."/>
            <person name="Storesund J.E."/>
            <person name="Kallscheuer N."/>
            <person name="Luecker S."/>
            <person name="Lage O.M."/>
            <person name="Pohl T."/>
            <person name="Merkel B.J."/>
            <person name="Hornburger P."/>
            <person name="Mueller R.-W."/>
            <person name="Bruemmer F."/>
            <person name="Labrenz M."/>
            <person name="Spormann A.M."/>
            <person name="Op den Camp H."/>
            <person name="Overmann J."/>
            <person name="Amann R."/>
            <person name="Jetten M.S.M."/>
            <person name="Mascher T."/>
            <person name="Medema M.H."/>
            <person name="Devos D.P."/>
            <person name="Kaster A.-K."/>
            <person name="Ovreas L."/>
            <person name="Rohde M."/>
            <person name="Galperin M.Y."/>
            <person name="Jogler C."/>
        </authorList>
    </citation>
    <scope>NUCLEOTIDE SEQUENCE [LARGE SCALE GENOMIC DNA]</scope>
    <source>
        <strain evidence="12 13">ETA_A1</strain>
    </source>
</reference>
<accession>A0A517Y302</accession>
<evidence type="ECO:0000256" key="6">
    <source>
        <dbReference type="ARBA" id="ARBA00022840"/>
    </source>
</evidence>
<evidence type="ECO:0000313" key="13">
    <source>
        <dbReference type="Proteomes" id="UP000319576"/>
    </source>
</evidence>
<dbReference type="Pfam" id="PF06271">
    <property type="entry name" value="RDD"/>
    <property type="match status" value="1"/>
</dbReference>
<evidence type="ECO:0000256" key="9">
    <source>
        <dbReference type="PROSITE-ProRule" id="PRU10141"/>
    </source>
</evidence>
<keyword evidence="13" id="KW-1185">Reference proteome</keyword>
<feature type="domain" description="Protein kinase" evidence="11">
    <location>
        <begin position="72"/>
        <end position="332"/>
    </location>
</feature>
<dbReference type="PROSITE" id="PS00108">
    <property type="entry name" value="PROTEIN_KINASE_ST"/>
    <property type="match status" value="1"/>
</dbReference>
<dbReference type="PANTHER" id="PTHR43289:SF34">
    <property type="entry name" value="SERINE_THREONINE-PROTEIN KINASE YBDM-RELATED"/>
    <property type="match status" value="1"/>
</dbReference>
<feature type="transmembrane region" description="Helical" evidence="10">
    <location>
        <begin position="900"/>
        <end position="932"/>
    </location>
</feature>
<feature type="binding site" evidence="9">
    <location>
        <position position="101"/>
    </location>
    <ligand>
        <name>ATP</name>
        <dbReference type="ChEBI" id="CHEBI:30616"/>
    </ligand>
</feature>
<dbReference type="EC" id="2.7.11.1" evidence="12"/>
<dbReference type="RefSeq" id="WP_145244286.1">
    <property type="nucleotide sequence ID" value="NZ_CP036273.1"/>
</dbReference>
<evidence type="ECO:0000256" key="3">
    <source>
        <dbReference type="ARBA" id="ARBA00022692"/>
    </source>
</evidence>
<dbReference type="Gene3D" id="1.10.510.10">
    <property type="entry name" value="Transferase(Phosphotransferase) domain 1"/>
    <property type="match status" value="1"/>
</dbReference>
<dbReference type="GO" id="GO:0016020">
    <property type="term" value="C:membrane"/>
    <property type="evidence" value="ECO:0007669"/>
    <property type="project" value="UniProtKB-SubCell"/>
</dbReference>
<evidence type="ECO:0000256" key="8">
    <source>
        <dbReference type="ARBA" id="ARBA00023136"/>
    </source>
</evidence>
<proteinExistence type="predicted"/>
<keyword evidence="3 10" id="KW-0812">Transmembrane</keyword>
<evidence type="ECO:0000256" key="5">
    <source>
        <dbReference type="ARBA" id="ARBA00022777"/>
    </source>
</evidence>
<evidence type="ECO:0000256" key="10">
    <source>
        <dbReference type="SAM" id="Phobius"/>
    </source>
</evidence>